<accession>A0ABR1Z192</accession>
<organism evidence="2 3">
    <name type="scientific">Phyllosticta capitalensis</name>
    <dbReference type="NCBI Taxonomy" id="121624"/>
    <lineage>
        <taxon>Eukaryota</taxon>
        <taxon>Fungi</taxon>
        <taxon>Dikarya</taxon>
        <taxon>Ascomycota</taxon>
        <taxon>Pezizomycotina</taxon>
        <taxon>Dothideomycetes</taxon>
        <taxon>Dothideomycetes incertae sedis</taxon>
        <taxon>Botryosphaeriales</taxon>
        <taxon>Phyllostictaceae</taxon>
        <taxon>Phyllosticta</taxon>
    </lineage>
</organism>
<sequence length="575" mass="62603">MANFAPPISRDGFVYHGQLFADVGNLNRHPRASIQDLTELLRPNKPTKDSQAKDQVGHWYFAQLKHYGLPTTKDKNAAKVRLLKAINERQIEVPKDVKKLEGQLKKEYDAANKKAKAELKGGGSTPVPPATTAPAKTTTKRKRTDEDAAPKKAPAKKKAASTSTRMPAMPGSSISVGSNGGININIAYQEFLGNVGDTQGAAKKKKTATAAKDTTTAKSTTTKGSASKSTSSTASGQQSTAQKSTVQKSTAQKTAVQKSTAQKSTAQKAATQKTTKAGSAAKSTASSTKKSPVKSTAVPKETSPKTKKTTKKTAGPASEPTVQRRASGMIKQESDYLNSSSAATPFDNDISQFYNHDQTLNNITGIYDIQCTIEEDFPAHCENGCRLMLCREQGTGRVWGSFSWGPFFGVIQLNPGPPHFSQDSLSLGWRAKNLDNGRLEFGRGKTGVMVFRNKSEISGQLFDLFGNFVEFFGRRRDGPANCGFSPAQFAAEWEQYPAIAYGRNQPDDRQSYESEPNHGGYYESEPDDRDSYDSELDDGDHYDSEHDHGQLYNEDGELSPTGRYEMLMRESLGGW</sequence>
<feature type="compositionally biased region" description="Basic and acidic residues" evidence="1">
    <location>
        <begin position="539"/>
        <end position="549"/>
    </location>
</feature>
<feature type="region of interest" description="Disordered" evidence="1">
    <location>
        <begin position="203"/>
        <end position="340"/>
    </location>
</feature>
<comment type="caution">
    <text evidence="2">The sequence shown here is derived from an EMBL/GenBank/DDBJ whole genome shotgun (WGS) entry which is preliminary data.</text>
</comment>
<feature type="compositionally biased region" description="Polar residues" evidence="1">
    <location>
        <begin position="246"/>
        <end position="256"/>
    </location>
</feature>
<evidence type="ECO:0000313" key="2">
    <source>
        <dbReference type="EMBL" id="KAK8244363.1"/>
    </source>
</evidence>
<gene>
    <name evidence="2" type="ORF">HDK90DRAFT_153725</name>
</gene>
<dbReference type="Proteomes" id="UP001492380">
    <property type="component" value="Unassembled WGS sequence"/>
</dbReference>
<feature type="compositionally biased region" description="Acidic residues" evidence="1">
    <location>
        <begin position="524"/>
        <end position="538"/>
    </location>
</feature>
<evidence type="ECO:0000313" key="3">
    <source>
        <dbReference type="Proteomes" id="UP001492380"/>
    </source>
</evidence>
<evidence type="ECO:0000256" key="1">
    <source>
        <dbReference type="SAM" id="MobiDB-lite"/>
    </source>
</evidence>
<dbReference type="EMBL" id="JBBWRZ010000002">
    <property type="protein sequence ID" value="KAK8244363.1"/>
    <property type="molecule type" value="Genomic_DNA"/>
</dbReference>
<feature type="compositionally biased region" description="Basic and acidic residues" evidence="1">
    <location>
        <begin position="505"/>
        <end position="516"/>
    </location>
</feature>
<proteinExistence type="predicted"/>
<feature type="compositionally biased region" description="Low complexity" evidence="1">
    <location>
        <begin position="208"/>
        <end position="245"/>
    </location>
</feature>
<feature type="region of interest" description="Disordered" evidence="1">
    <location>
        <begin position="503"/>
        <end position="563"/>
    </location>
</feature>
<protein>
    <submittedName>
        <fullName evidence="2">Uncharacterized protein</fullName>
    </submittedName>
</protein>
<feature type="region of interest" description="Disordered" evidence="1">
    <location>
        <begin position="115"/>
        <end position="177"/>
    </location>
</feature>
<keyword evidence="3" id="KW-1185">Reference proteome</keyword>
<reference evidence="2 3" key="1">
    <citation type="submission" date="2024-04" db="EMBL/GenBank/DDBJ databases">
        <title>Phyllosticta paracitricarpa is synonymous to the EU quarantine fungus P. citricarpa based on phylogenomic analyses.</title>
        <authorList>
            <consortium name="Lawrence Berkeley National Laboratory"/>
            <person name="Van Ingen-Buijs V.A."/>
            <person name="Van Westerhoven A.C."/>
            <person name="Haridas S."/>
            <person name="Skiadas P."/>
            <person name="Martin F."/>
            <person name="Groenewald J.Z."/>
            <person name="Crous P.W."/>
            <person name="Seidl M.F."/>
        </authorList>
    </citation>
    <scope>NUCLEOTIDE SEQUENCE [LARGE SCALE GENOMIC DNA]</scope>
    <source>
        <strain evidence="2 3">CBS 123374</strain>
    </source>
</reference>
<name>A0ABR1Z192_9PEZI</name>
<feature type="compositionally biased region" description="Low complexity" evidence="1">
    <location>
        <begin position="257"/>
        <end position="297"/>
    </location>
</feature>